<dbReference type="EMBL" id="GBXM01030128">
    <property type="protein sequence ID" value="JAH78449.1"/>
    <property type="molecule type" value="Transcribed_RNA"/>
</dbReference>
<sequence>MSSKLSPFLNLEYHEDKKKLTGQAF</sequence>
<organism evidence="1">
    <name type="scientific">Anguilla anguilla</name>
    <name type="common">European freshwater eel</name>
    <name type="synonym">Muraena anguilla</name>
    <dbReference type="NCBI Taxonomy" id="7936"/>
    <lineage>
        <taxon>Eukaryota</taxon>
        <taxon>Metazoa</taxon>
        <taxon>Chordata</taxon>
        <taxon>Craniata</taxon>
        <taxon>Vertebrata</taxon>
        <taxon>Euteleostomi</taxon>
        <taxon>Actinopterygii</taxon>
        <taxon>Neopterygii</taxon>
        <taxon>Teleostei</taxon>
        <taxon>Anguilliformes</taxon>
        <taxon>Anguillidae</taxon>
        <taxon>Anguilla</taxon>
    </lineage>
</organism>
<reference evidence="1" key="2">
    <citation type="journal article" date="2015" name="Fish Shellfish Immunol.">
        <title>Early steps in the European eel (Anguilla anguilla)-Vibrio vulnificus interaction in the gills: Role of the RtxA13 toxin.</title>
        <authorList>
            <person name="Callol A."/>
            <person name="Pajuelo D."/>
            <person name="Ebbesson L."/>
            <person name="Teles M."/>
            <person name="MacKenzie S."/>
            <person name="Amaro C."/>
        </authorList>
    </citation>
    <scope>NUCLEOTIDE SEQUENCE</scope>
</reference>
<protein>
    <submittedName>
        <fullName evidence="1">Uncharacterized protein</fullName>
    </submittedName>
</protein>
<dbReference type="AlphaFoldDB" id="A0A0E9VJY8"/>
<reference evidence="1" key="1">
    <citation type="submission" date="2014-11" db="EMBL/GenBank/DDBJ databases">
        <authorList>
            <person name="Amaro Gonzalez C."/>
        </authorList>
    </citation>
    <scope>NUCLEOTIDE SEQUENCE</scope>
</reference>
<name>A0A0E9VJY8_ANGAN</name>
<accession>A0A0E9VJY8</accession>
<evidence type="ECO:0000313" key="1">
    <source>
        <dbReference type="EMBL" id="JAH78449.1"/>
    </source>
</evidence>
<proteinExistence type="predicted"/>